<accession>A0ABU5E711</accession>
<dbReference type="InterPro" id="IPR003010">
    <property type="entry name" value="C-N_Hydrolase"/>
</dbReference>
<keyword evidence="4" id="KW-1185">Reference proteome</keyword>
<dbReference type="InterPro" id="IPR050345">
    <property type="entry name" value="Aliph_Amidase/BUP"/>
</dbReference>
<evidence type="ECO:0000313" key="4">
    <source>
        <dbReference type="Proteomes" id="UP001279642"/>
    </source>
</evidence>
<keyword evidence="1 3" id="KW-0378">Hydrolase</keyword>
<dbReference type="InterPro" id="IPR036526">
    <property type="entry name" value="C-N_Hydrolase_sf"/>
</dbReference>
<proteinExistence type="predicted"/>
<evidence type="ECO:0000259" key="2">
    <source>
        <dbReference type="PROSITE" id="PS50263"/>
    </source>
</evidence>
<dbReference type="PANTHER" id="PTHR43674:SF2">
    <property type="entry name" value="BETA-UREIDOPROPIONASE"/>
    <property type="match status" value="1"/>
</dbReference>
<protein>
    <submittedName>
        <fullName evidence="3">Carbon-nitrogen hydrolase</fullName>
    </submittedName>
</protein>
<gene>
    <name evidence="3" type="ORF">SMD27_04470</name>
</gene>
<dbReference type="Gene3D" id="3.60.110.10">
    <property type="entry name" value="Carbon-nitrogen hydrolase"/>
    <property type="match status" value="1"/>
</dbReference>
<name>A0ABU5E711_9PROT</name>
<dbReference type="Pfam" id="PF00795">
    <property type="entry name" value="CN_hydrolase"/>
    <property type="match status" value="1"/>
</dbReference>
<reference evidence="3 4" key="1">
    <citation type="journal article" date="2016" name="Antonie Van Leeuwenhoek">
        <title>Dongia soli sp. nov., isolated from soil from Dokdo, Korea.</title>
        <authorList>
            <person name="Kim D.U."/>
            <person name="Lee H."/>
            <person name="Kim H."/>
            <person name="Kim S.G."/>
            <person name="Ka J.O."/>
        </authorList>
    </citation>
    <scope>NUCLEOTIDE SEQUENCE [LARGE SCALE GENOMIC DNA]</scope>
    <source>
        <strain evidence="3 4">D78</strain>
    </source>
</reference>
<evidence type="ECO:0000256" key="1">
    <source>
        <dbReference type="ARBA" id="ARBA00022801"/>
    </source>
</evidence>
<feature type="domain" description="CN hydrolase" evidence="2">
    <location>
        <begin position="3"/>
        <end position="252"/>
    </location>
</feature>
<comment type="caution">
    <text evidence="3">The sequence shown here is derived from an EMBL/GenBank/DDBJ whole genome shotgun (WGS) entry which is preliminary data.</text>
</comment>
<dbReference type="Proteomes" id="UP001279642">
    <property type="component" value="Unassembled WGS sequence"/>
</dbReference>
<dbReference type="RefSeq" id="WP_320507120.1">
    <property type="nucleotide sequence ID" value="NZ_JAXCLW010000001.1"/>
</dbReference>
<dbReference type="PROSITE" id="PS50263">
    <property type="entry name" value="CN_HYDROLASE"/>
    <property type="match status" value="1"/>
</dbReference>
<dbReference type="SUPFAM" id="SSF56317">
    <property type="entry name" value="Carbon-nitrogen hydrolase"/>
    <property type="match status" value="1"/>
</dbReference>
<dbReference type="CDD" id="cd07573">
    <property type="entry name" value="CPA"/>
    <property type="match status" value="1"/>
</dbReference>
<organism evidence="3 4">
    <name type="scientific">Dongia soli</name>
    <dbReference type="NCBI Taxonomy" id="600628"/>
    <lineage>
        <taxon>Bacteria</taxon>
        <taxon>Pseudomonadati</taxon>
        <taxon>Pseudomonadota</taxon>
        <taxon>Alphaproteobacteria</taxon>
        <taxon>Rhodospirillales</taxon>
        <taxon>Dongiaceae</taxon>
        <taxon>Dongia</taxon>
    </lineage>
</organism>
<evidence type="ECO:0000313" key="3">
    <source>
        <dbReference type="EMBL" id="MDY0882088.1"/>
    </source>
</evidence>
<sequence>MKVKVAATQMACSWDMEENLATAERLVRAAAREGGNVILLQEMFATHFFAFMDWKSEYFKFALPIEGNPILARMSKLASELGVVLPINFFERANNAYYNTVMMIDADGKQLGIYRKAHIPMGPPGCFEKVYTSEGDTGFKVWKTRFGNLGVGICWDQWFPESARCMCVLGADLLFYPTGIGSDCHDHWQTAMQGHAAANLTPLVASNRIGKEDGEFGSTTFWGRSFIAGPTGQIVAKASPNKEEVILGEFDLEAIREMRANWGVFRDRRPDLYWPLMTLDGQTPQGSLPPQRNG</sequence>
<dbReference type="GO" id="GO:0016787">
    <property type="term" value="F:hydrolase activity"/>
    <property type="evidence" value="ECO:0007669"/>
    <property type="project" value="UniProtKB-KW"/>
</dbReference>
<dbReference type="EMBL" id="JAXCLW010000001">
    <property type="protein sequence ID" value="MDY0882088.1"/>
    <property type="molecule type" value="Genomic_DNA"/>
</dbReference>
<dbReference type="PANTHER" id="PTHR43674">
    <property type="entry name" value="NITRILASE C965.09-RELATED"/>
    <property type="match status" value="1"/>
</dbReference>